<organism evidence="1 2">
    <name type="scientific">Sphingomonas paeninsulae</name>
    <dbReference type="NCBI Taxonomy" id="2319844"/>
    <lineage>
        <taxon>Bacteria</taxon>
        <taxon>Pseudomonadati</taxon>
        <taxon>Pseudomonadota</taxon>
        <taxon>Alphaproteobacteria</taxon>
        <taxon>Sphingomonadales</taxon>
        <taxon>Sphingomonadaceae</taxon>
        <taxon>Sphingomonas</taxon>
    </lineage>
</organism>
<protein>
    <recommendedName>
        <fullName evidence="3">Helix-turn-helix domain-containing protein</fullName>
    </recommendedName>
</protein>
<sequence>MGTVNRPFSPETLAERWGCSSEKIRRMYHEGSLTGFRLGKLIRIPAAEVERFECQNIDLSNTEEIGASPMTKRSEDVFASRLVRQTEGLPRLALATSGKPAPHQ</sequence>
<dbReference type="NCBIfam" id="TIGR01764">
    <property type="entry name" value="excise"/>
    <property type="match status" value="1"/>
</dbReference>
<dbReference type="Proteomes" id="UP000276254">
    <property type="component" value="Chromosome"/>
</dbReference>
<gene>
    <name evidence="1" type="ORF">D3Y57_06890</name>
</gene>
<dbReference type="OrthoDB" id="7872598at2"/>
<evidence type="ECO:0008006" key="3">
    <source>
        <dbReference type="Google" id="ProtNLM"/>
    </source>
</evidence>
<keyword evidence="2" id="KW-1185">Reference proteome</keyword>
<dbReference type="InterPro" id="IPR010093">
    <property type="entry name" value="SinI_DNA-bd"/>
</dbReference>
<dbReference type="EMBL" id="CP032829">
    <property type="protein sequence ID" value="AYJ85743.1"/>
    <property type="molecule type" value="Genomic_DNA"/>
</dbReference>
<accession>A0A494TFG3</accession>
<evidence type="ECO:0000313" key="1">
    <source>
        <dbReference type="EMBL" id="AYJ85743.1"/>
    </source>
</evidence>
<evidence type="ECO:0000313" key="2">
    <source>
        <dbReference type="Proteomes" id="UP000276254"/>
    </source>
</evidence>
<dbReference type="AlphaFoldDB" id="A0A494TFG3"/>
<name>A0A494TFG3_SPHPE</name>
<proteinExistence type="predicted"/>
<reference evidence="1 2" key="1">
    <citation type="submission" date="2018-09" db="EMBL/GenBank/DDBJ databases">
        <title>Sphingomonas peninsula sp. nov., isolated from fildes peninsula, Antarctic soil.</title>
        <authorList>
            <person name="Yingchao G."/>
        </authorList>
    </citation>
    <scope>NUCLEOTIDE SEQUENCE [LARGE SCALE GENOMIC DNA]</scope>
    <source>
        <strain evidence="1 2">YZ-8</strain>
    </source>
</reference>
<dbReference type="GO" id="GO:0003677">
    <property type="term" value="F:DNA binding"/>
    <property type="evidence" value="ECO:0007669"/>
    <property type="project" value="InterPro"/>
</dbReference>
<dbReference type="KEGG" id="spha:D3Y57_06890"/>